<dbReference type="Proteomes" id="UP000238196">
    <property type="component" value="Unassembled WGS sequence"/>
</dbReference>
<feature type="transmembrane region" description="Helical" evidence="1">
    <location>
        <begin position="110"/>
        <end position="134"/>
    </location>
</feature>
<comment type="caution">
    <text evidence="2">The sequence shown here is derived from an EMBL/GenBank/DDBJ whole genome shotgun (WGS) entry which is preliminary data.</text>
</comment>
<sequence>MALLGGWFMLTAVTQLYFDHRIDTHMHTTTAMVIDQRAYEDVKSHWLHHQVRYVLVVDGKQYGCTTFLGYGGWCEVPSARLEEVTQTGRIDVEYDAELPWINRIAATKSLVFPLFGALAALLAWGVLPFARWAIARDARLKREKAEKIYWQ</sequence>
<organism evidence="2 3">
    <name type="scientific">Proteobacteria bacterium 228</name>
    <dbReference type="NCBI Taxonomy" id="2083153"/>
    <lineage>
        <taxon>Bacteria</taxon>
        <taxon>Pseudomonadati</taxon>
        <taxon>Pseudomonadota</taxon>
    </lineage>
</organism>
<name>A0A2S5KXW0_9PROT</name>
<accession>A0A2S5KXW0</accession>
<reference evidence="2 3" key="1">
    <citation type="submission" date="2018-02" db="EMBL/GenBank/DDBJ databases">
        <title>novel marine gammaproteobacteria from coastal saline agro ecosystem.</title>
        <authorList>
            <person name="Krishnan R."/>
            <person name="Ramesh Kumar N."/>
        </authorList>
    </citation>
    <scope>NUCLEOTIDE SEQUENCE [LARGE SCALE GENOMIC DNA]</scope>
    <source>
        <strain evidence="2 3">228</strain>
    </source>
</reference>
<evidence type="ECO:0008006" key="4">
    <source>
        <dbReference type="Google" id="ProtNLM"/>
    </source>
</evidence>
<gene>
    <name evidence="2" type="ORF">C4K68_00045</name>
</gene>
<keyword evidence="1" id="KW-0472">Membrane</keyword>
<keyword evidence="1" id="KW-0812">Transmembrane</keyword>
<protein>
    <recommendedName>
        <fullName evidence="4">DUF3592 domain-containing protein</fullName>
    </recommendedName>
</protein>
<evidence type="ECO:0000313" key="3">
    <source>
        <dbReference type="Proteomes" id="UP000238196"/>
    </source>
</evidence>
<evidence type="ECO:0000256" key="1">
    <source>
        <dbReference type="SAM" id="Phobius"/>
    </source>
</evidence>
<evidence type="ECO:0000313" key="2">
    <source>
        <dbReference type="EMBL" id="PPC79349.1"/>
    </source>
</evidence>
<dbReference type="EMBL" id="PRLP01000001">
    <property type="protein sequence ID" value="PPC79349.1"/>
    <property type="molecule type" value="Genomic_DNA"/>
</dbReference>
<proteinExistence type="predicted"/>
<keyword evidence="1" id="KW-1133">Transmembrane helix</keyword>
<dbReference type="AlphaFoldDB" id="A0A2S5KXW0"/>